<dbReference type="Proteomes" id="UP000444721">
    <property type="component" value="Unassembled WGS sequence"/>
</dbReference>
<evidence type="ECO:0000313" key="3">
    <source>
        <dbReference type="Proteomes" id="UP000444721"/>
    </source>
</evidence>
<dbReference type="VEuPathDB" id="AmoebaDB:NF0012730"/>
<proteinExistence type="predicted"/>
<dbReference type="GeneID" id="68108305"/>
<accession>A0A6A5C030</accession>
<dbReference type="OrthoDB" id="10251609at2759"/>
<evidence type="ECO:0000256" key="1">
    <source>
        <dbReference type="SAM" id="Phobius"/>
    </source>
</evidence>
<dbReference type="VEuPathDB" id="AmoebaDB:FDP41_001087"/>
<keyword evidence="3" id="KW-1185">Reference proteome</keyword>
<keyword evidence="1" id="KW-0812">Transmembrane</keyword>
<keyword evidence="1" id="KW-1133">Transmembrane helix</keyword>
<dbReference type="VEuPathDB" id="AmoebaDB:NfTy_049480"/>
<name>A0A6A5C030_NAEFO</name>
<dbReference type="RefSeq" id="XP_044564647.1">
    <property type="nucleotide sequence ID" value="XM_044701214.1"/>
</dbReference>
<dbReference type="EMBL" id="VFQX01000022">
    <property type="protein sequence ID" value="KAF0979934.1"/>
    <property type="molecule type" value="Genomic_DNA"/>
</dbReference>
<dbReference type="OMA" id="HFISEFT"/>
<gene>
    <name evidence="2" type="ORF">FDP41_001087</name>
</gene>
<dbReference type="AlphaFoldDB" id="A0A6A5C030"/>
<organism evidence="2 3">
    <name type="scientific">Naegleria fowleri</name>
    <name type="common">Brain eating amoeba</name>
    <dbReference type="NCBI Taxonomy" id="5763"/>
    <lineage>
        <taxon>Eukaryota</taxon>
        <taxon>Discoba</taxon>
        <taxon>Heterolobosea</taxon>
        <taxon>Tetramitia</taxon>
        <taxon>Eutetramitia</taxon>
        <taxon>Vahlkampfiidae</taxon>
        <taxon>Naegleria</taxon>
    </lineage>
</organism>
<reference evidence="2 3" key="1">
    <citation type="journal article" date="2019" name="Sci. Rep.">
        <title>Nanopore sequencing improves the draft genome of the human pathogenic amoeba Naegleria fowleri.</title>
        <authorList>
            <person name="Liechti N."/>
            <person name="Schurch N."/>
            <person name="Bruggmann R."/>
            <person name="Wittwer M."/>
        </authorList>
    </citation>
    <scope>NUCLEOTIDE SEQUENCE [LARGE SCALE GENOMIC DNA]</scope>
    <source>
        <strain evidence="2 3">ATCC 30894</strain>
    </source>
</reference>
<feature type="transmembrane region" description="Helical" evidence="1">
    <location>
        <begin position="143"/>
        <end position="169"/>
    </location>
</feature>
<comment type="caution">
    <text evidence="2">The sequence shown here is derived from an EMBL/GenBank/DDBJ whole genome shotgun (WGS) entry which is preliminary data.</text>
</comment>
<sequence>MSSTGGTVTIDVANSGQQQQPQKKITKYKAPESINKSLTKGLQFAPFARNMVNGNIYILFILGIVACAMAQDYSKSIPWALAPGIYCILLSIFLYIWHFISEFTKVDKSVDAVLEPKGWPRPACMVLSAFNYNPVQCVFCAVASVYCFFCVQTAICGVPMVMAAILYLVASIRREPSQKITGLI</sequence>
<feature type="transmembrane region" description="Helical" evidence="1">
    <location>
        <begin position="52"/>
        <end position="70"/>
    </location>
</feature>
<evidence type="ECO:0000313" key="2">
    <source>
        <dbReference type="EMBL" id="KAF0979934.1"/>
    </source>
</evidence>
<protein>
    <submittedName>
        <fullName evidence="2">Uncharacterized protein</fullName>
    </submittedName>
</protein>
<keyword evidence="1" id="KW-0472">Membrane</keyword>
<feature type="transmembrane region" description="Helical" evidence="1">
    <location>
        <begin position="77"/>
        <end position="100"/>
    </location>
</feature>